<organism evidence="1 2">
    <name type="scientific">Hyalomma asiaticum</name>
    <name type="common">Tick</name>
    <dbReference type="NCBI Taxonomy" id="266040"/>
    <lineage>
        <taxon>Eukaryota</taxon>
        <taxon>Metazoa</taxon>
        <taxon>Ecdysozoa</taxon>
        <taxon>Arthropoda</taxon>
        <taxon>Chelicerata</taxon>
        <taxon>Arachnida</taxon>
        <taxon>Acari</taxon>
        <taxon>Parasitiformes</taxon>
        <taxon>Ixodida</taxon>
        <taxon>Ixodoidea</taxon>
        <taxon>Ixodidae</taxon>
        <taxon>Hyalomminae</taxon>
        <taxon>Hyalomma</taxon>
    </lineage>
</organism>
<evidence type="ECO:0000313" key="2">
    <source>
        <dbReference type="Proteomes" id="UP000821845"/>
    </source>
</evidence>
<comment type="caution">
    <text evidence="1">The sequence shown here is derived from an EMBL/GenBank/DDBJ whole genome shotgun (WGS) entry which is preliminary data.</text>
</comment>
<dbReference type="Proteomes" id="UP000821845">
    <property type="component" value="Chromosome 7"/>
</dbReference>
<evidence type="ECO:0000313" key="1">
    <source>
        <dbReference type="EMBL" id="KAH6926904.1"/>
    </source>
</evidence>
<gene>
    <name evidence="1" type="ORF">HPB50_022986</name>
</gene>
<name>A0ACB7S286_HYAAI</name>
<protein>
    <submittedName>
        <fullName evidence="1">Uncharacterized protein</fullName>
    </submittedName>
</protein>
<sequence length="153" mass="17286">MAEPSAEHFIHILGMTVLSNVSNARIIAKLAMNTNKAVCLIKRVGSRHHGLSEDDLIHLVKAFVLWHFCYAADMYNWQKTEWDELSFLLKKTAKRALGVAIRTHTKCLFQLGVDNTLEDIAEGQERTTLYDSRLPRSVDAYKQGSVARSQAEV</sequence>
<proteinExistence type="predicted"/>
<accession>A0ACB7S286</accession>
<reference evidence="1" key="1">
    <citation type="submission" date="2020-05" db="EMBL/GenBank/DDBJ databases">
        <title>Large-scale comparative analyses of tick genomes elucidate their genetic diversity and vector capacities.</title>
        <authorList>
            <person name="Jia N."/>
            <person name="Wang J."/>
            <person name="Shi W."/>
            <person name="Du L."/>
            <person name="Sun Y."/>
            <person name="Zhan W."/>
            <person name="Jiang J."/>
            <person name="Wang Q."/>
            <person name="Zhang B."/>
            <person name="Ji P."/>
            <person name="Sakyi L.B."/>
            <person name="Cui X."/>
            <person name="Yuan T."/>
            <person name="Jiang B."/>
            <person name="Yang W."/>
            <person name="Lam T.T.-Y."/>
            <person name="Chang Q."/>
            <person name="Ding S."/>
            <person name="Wang X."/>
            <person name="Zhu J."/>
            <person name="Ruan X."/>
            <person name="Zhao L."/>
            <person name="Wei J."/>
            <person name="Que T."/>
            <person name="Du C."/>
            <person name="Cheng J."/>
            <person name="Dai P."/>
            <person name="Han X."/>
            <person name="Huang E."/>
            <person name="Gao Y."/>
            <person name="Liu J."/>
            <person name="Shao H."/>
            <person name="Ye R."/>
            <person name="Li L."/>
            <person name="Wei W."/>
            <person name="Wang X."/>
            <person name="Wang C."/>
            <person name="Yang T."/>
            <person name="Huo Q."/>
            <person name="Li W."/>
            <person name="Guo W."/>
            <person name="Chen H."/>
            <person name="Zhou L."/>
            <person name="Ni X."/>
            <person name="Tian J."/>
            <person name="Zhou Y."/>
            <person name="Sheng Y."/>
            <person name="Liu T."/>
            <person name="Pan Y."/>
            <person name="Xia L."/>
            <person name="Li J."/>
            <person name="Zhao F."/>
            <person name="Cao W."/>
        </authorList>
    </citation>
    <scope>NUCLEOTIDE SEQUENCE</scope>
    <source>
        <strain evidence="1">Hyas-2018</strain>
    </source>
</reference>
<keyword evidence="2" id="KW-1185">Reference proteome</keyword>
<dbReference type="EMBL" id="CM023487">
    <property type="protein sequence ID" value="KAH6926904.1"/>
    <property type="molecule type" value="Genomic_DNA"/>
</dbReference>